<dbReference type="AlphaFoldDB" id="A0A067JZJ5"/>
<dbReference type="EMBL" id="KK915005">
    <property type="protein sequence ID" value="KDP24979.1"/>
    <property type="molecule type" value="Genomic_DNA"/>
</dbReference>
<reference evidence="1 2" key="1">
    <citation type="journal article" date="2014" name="PLoS ONE">
        <title>Global Analysis of Gene Expression Profiles in Physic Nut (Jatropha curcas L.) Seedlings Exposed to Salt Stress.</title>
        <authorList>
            <person name="Zhang L."/>
            <person name="Zhang C."/>
            <person name="Wu P."/>
            <person name="Chen Y."/>
            <person name="Li M."/>
            <person name="Jiang H."/>
            <person name="Wu G."/>
        </authorList>
    </citation>
    <scope>NUCLEOTIDE SEQUENCE [LARGE SCALE GENOMIC DNA]</scope>
    <source>
        <strain evidence="2">cv. GZQX0401</strain>
        <tissue evidence="1">Young leaves</tissue>
    </source>
</reference>
<gene>
    <name evidence="1" type="ORF">JCGZ_24317</name>
</gene>
<dbReference type="Proteomes" id="UP000027138">
    <property type="component" value="Unassembled WGS sequence"/>
</dbReference>
<sequence>MIMPLGASSVDCRTTTVTAVYGVRKTMAARNQALFTPSGSISIKSLFLALVA</sequence>
<keyword evidence="2" id="KW-1185">Reference proteome</keyword>
<protein>
    <submittedName>
        <fullName evidence="1">Uncharacterized protein</fullName>
    </submittedName>
</protein>
<evidence type="ECO:0000313" key="1">
    <source>
        <dbReference type="EMBL" id="KDP24979.1"/>
    </source>
</evidence>
<accession>A0A067JZJ5</accession>
<evidence type="ECO:0000313" key="2">
    <source>
        <dbReference type="Proteomes" id="UP000027138"/>
    </source>
</evidence>
<organism evidence="1 2">
    <name type="scientific">Jatropha curcas</name>
    <name type="common">Barbados nut</name>
    <dbReference type="NCBI Taxonomy" id="180498"/>
    <lineage>
        <taxon>Eukaryota</taxon>
        <taxon>Viridiplantae</taxon>
        <taxon>Streptophyta</taxon>
        <taxon>Embryophyta</taxon>
        <taxon>Tracheophyta</taxon>
        <taxon>Spermatophyta</taxon>
        <taxon>Magnoliopsida</taxon>
        <taxon>eudicotyledons</taxon>
        <taxon>Gunneridae</taxon>
        <taxon>Pentapetalae</taxon>
        <taxon>rosids</taxon>
        <taxon>fabids</taxon>
        <taxon>Malpighiales</taxon>
        <taxon>Euphorbiaceae</taxon>
        <taxon>Crotonoideae</taxon>
        <taxon>Jatropheae</taxon>
        <taxon>Jatropha</taxon>
    </lineage>
</organism>
<name>A0A067JZJ5_JATCU</name>
<proteinExistence type="predicted"/>